<dbReference type="PROSITE" id="PS50089">
    <property type="entry name" value="ZF_RING_2"/>
    <property type="match status" value="1"/>
</dbReference>
<reference evidence="6" key="1">
    <citation type="journal article" date="2013" name="Genetics">
        <title>The draft genome and transcriptome of Panagrellus redivivus are shaped by the harsh demands of a free-living lifestyle.</title>
        <authorList>
            <person name="Srinivasan J."/>
            <person name="Dillman A.R."/>
            <person name="Macchietto M.G."/>
            <person name="Heikkinen L."/>
            <person name="Lakso M."/>
            <person name="Fracchia K.M."/>
            <person name="Antoshechkin I."/>
            <person name="Mortazavi A."/>
            <person name="Wong G."/>
            <person name="Sternberg P.W."/>
        </authorList>
    </citation>
    <scope>NUCLEOTIDE SEQUENCE [LARGE SCALE GENOMIC DNA]</scope>
    <source>
        <strain evidence="6">MT8872</strain>
    </source>
</reference>
<dbReference type="SMART" id="SM00184">
    <property type="entry name" value="RING"/>
    <property type="match status" value="1"/>
</dbReference>
<proteinExistence type="predicted"/>
<dbReference type="GO" id="GO:0008270">
    <property type="term" value="F:zinc ion binding"/>
    <property type="evidence" value="ECO:0007669"/>
    <property type="project" value="UniProtKB-KW"/>
</dbReference>
<keyword evidence="6" id="KW-1185">Reference proteome</keyword>
<sequence length="231" mass="25567">MSTDSSTVSTVASTSNSNANGLQEMAKCIICLETYTEYIRAPILTSCGHAFCRECVKKATVNHVFKCFECREMTLCESGLKINISVLQCLQMMNLLAPEDSIAHLTAWEKSNFVVVDEKQKLVDNITMALTAYVIETGDEYSCINDANDILQTAEYNVTIAFYSQNPNDYEENECEENAPTNTTIDSTCSETGSACNYILGFDPAPYSNYLTAEDVKFANDFLDLALPGQF</sequence>
<dbReference type="WBParaSite" id="Pan_g21275.t1">
    <property type="protein sequence ID" value="Pan_g21275.t1"/>
    <property type="gene ID" value="Pan_g21275"/>
</dbReference>
<dbReference type="InterPro" id="IPR027370">
    <property type="entry name" value="Znf-RING_euk"/>
</dbReference>
<dbReference type="Proteomes" id="UP000492821">
    <property type="component" value="Unassembled WGS sequence"/>
</dbReference>
<evidence type="ECO:0000256" key="4">
    <source>
        <dbReference type="PROSITE-ProRule" id="PRU00175"/>
    </source>
</evidence>
<accession>A0A7E4VJI7</accession>
<keyword evidence="3" id="KW-0862">Zinc</keyword>
<evidence type="ECO:0000313" key="6">
    <source>
        <dbReference type="Proteomes" id="UP000492821"/>
    </source>
</evidence>
<evidence type="ECO:0000256" key="1">
    <source>
        <dbReference type="ARBA" id="ARBA00022723"/>
    </source>
</evidence>
<dbReference type="Gene3D" id="3.30.40.10">
    <property type="entry name" value="Zinc/RING finger domain, C3HC4 (zinc finger)"/>
    <property type="match status" value="1"/>
</dbReference>
<organism evidence="6 7">
    <name type="scientific">Panagrellus redivivus</name>
    <name type="common">Microworm</name>
    <dbReference type="NCBI Taxonomy" id="6233"/>
    <lineage>
        <taxon>Eukaryota</taxon>
        <taxon>Metazoa</taxon>
        <taxon>Ecdysozoa</taxon>
        <taxon>Nematoda</taxon>
        <taxon>Chromadorea</taxon>
        <taxon>Rhabditida</taxon>
        <taxon>Tylenchina</taxon>
        <taxon>Panagrolaimomorpha</taxon>
        <taxon>Panagrolaimoidea</taxon>
        <taxon>Panagrolaimidae</taxon>
        <taxon>Panagrellus</taxon>
    </lineage>
</organism>
<dbReference type="AlphaFoldDB" id="A0A7E4VJI7"/>
<dbReference type="Pfam" id="PF13445">
    <property type="entry name" value="zf-RING_UBOX"/>
    <property type="match status" value="1"/>
</dbReference>
<evidence type="ECO:0000256" key="3">
    <source>
        <dbReference type="ARBA" id="ARBA00022833"/>
    </source>
</evidence>
<keyword evidence="2 4" id="KW-0863">Zinc-finger</keyword>
<name>A0A7E4VJI7_PANRE</name>
<protein>
    <submittedName>
        <fullName evidence="7">RING-type domain-containing protein</fullName>
    </submittedName>
</protein>
<evidence type="ECO:0000256" key="2">
    <source>
        <dbReference type="ARBA" id="ARBA00022771"/>
    </source>
</evidence>
<dbReference type="SUPFAM" id="SSF57850">
    <property type="entry name" value="RING/U-box"/>
    <property type="match status" value="1"/>
</dbReference>
<reference evidence="7" key="2">
    <citation type="submission" date="2020-10" db="UniProtKB">
        <authorList>
            <consortium name="WormBaseParasite"/>
        </authorList>
    </citation>
    <scope>IDENTIFICATION</scope>
</reference>
<keyword evidence="1" id="KW-0479">Metal-binding</keyword>
<evidence type="ECO:0000259" key="5">
    <source>
        <dbReference type="PROSITE" id="PS50089"/>
    </source>
</evidence>
<dbReference type="PANTHER" id="PTHR47156:SF10">
    <property type="entry name" value="E3 UBIQUITIN-PROTEIN LIGASE TRIM-21-RELATED"/>
    <property type="match status" value="1"/>
</dbReference>
<dbReference type="InterPro" id="IPR017907">
    <property type="entry name" value="Znf_RING_CS"/>
</dbReference>
<dbReference type="InterPro" id="IPR001841">
    <property type="entry name" value="Znf_RING"/>
</dbReference>
<evidence type="ECO:0000313" key="7">
    <source>
        <dbReference type="WBParaSite" id="Pan_g21275.t1"/>
    </source>
</evidence>
<dbReference type="PROSITE" id="PS00518">
    <property type="entry name" value="ZF_RING_1"/>
    <property type="match status" value="1"/>
</dbReference>
<feature type="domain" description="RING-type" evidence="5">
    <location>
        <begin position="28"/>
        <end position="71"/>
    </location>
</feature>
<dbReference type="PANTHER" id="PTHR47156">
    <property type="entry name" value="PROTEIN CBG20824"/>
    <property type="match status" value="1"/>
</dbReference>
<dbReference type="InterPro" id="IPR052667">
    <property type="entry name" value="E3_ubiquitin-ligase_RING"/>
</dbReference>
<dbReference type="InterPro" id="IPR013083">
    <property type="entry name" value="Znf_RING/FYVE/PHD"/>
</dbReference>